<dbReference type="RefSeq" id="WP_101029495.1">
    <property type="nucleotide sequence ID" value="NZ_CABMMZ010000070.1"/>
</dbReference>
<keyword evidence="2" id="KW-1185">Reference proteome</keyword>
<keyword evidence="1" id="KW-0378">Hydrolase</keyword>
<dbReference type="PANTHER" id="PTHR43434:SF1">
    <property type="entry name" value="PHOSPHOGLYCOLATE PHOSPHATASE"/>
    <property type="match status" value="1"/>
</dbReference>
<dbReference type="AlphaFoldDB" id="A0A2N0UKC9"/>
<dbReference type="Gene3D" id="3.40.50.1000">
    <property type="entry name" value="HAD superfamily/HAD-like"/>
    <property type="match status" value="1"/>
</dbReference>
<evidence type="ECO:0000313" key="2">
    <source>
        <dbReference type="Proteomes" id="UP000233425"/>
    </source>
</evidence>
<evidence type="ECO:0000313" key="1">
    <source>
        <dbReference type="EMBL" id="PKD27446.1"/>
    </source>
</evidence>
<dbReference type="Proteomes" id="UP000233425">
    <property type="component" value="Unassembled WGS sequence"/>
</dbReference>
<accession>A0A2N0UKC9</accession>
<dbReference type="GO" id="GO:0008253">
    <property type="term" value="F:5'-nucleotidase activity"/>
    <property type="evidence" value="ECO:0007669"/>
    <property type="project" value="UniProtKB-EC"/>
</dbReference>
<dbReference type="EC" id="3.1.3.5" evidence="1"/>
<dbReference type="InterPro" id="IPR023198">
    <property type="entry name" value="PGP-like_dom2"/>
</dbReference>
<dbReference type="Gene3D" id="1.10.150.240">
    <property type="entry name" value="Putative phosphatase, domain 2"/>
    <property type="match status" value="1"/>
</dbReference>
<dbReference type="GO" id="GO:0005829">
    <property type="term" value="C:cytosol"/>
    <property type="evidence" value="ECO:0007669"/>
    <property type="project" value="TreeGrafter"/>
</dbReference>
<dbReference type="InterPro" id="IPR023214">
    <property type="entry name" value="HAD_sf"/>
</dbReference>
<sequence length="216" mass="23733">MKKLVIFGFDGTLADTAPGILYCFNTTAVAMGYEPVEHSALYGVIGTPLEYGFKTLFNMSDDEIEYAVKNYSKLYSQKGKEMFTVYDGIYDALRELKKSGFKLAIATQKHRMFTTDMLENYDAADVFDAVCATDVGTNLTKSHLLLQACEQTGVSVEESVLVGDGTIEANGAEEIGMDFLAVLYGWGFRTKEETEKYKCSGIVAAPAEIVPRVLAL</sequence>
<dbReference type="EMBL" id="NNSR01000070">
    <property type="protein sequence ID" value="PKD27446.1"/>
    <property type="molecule type" value="Genomic_DNA"/>
</dbReference>
<protein>
    <submittedName>
        <fullName evidence="1">5'-nucleotidase</fullName>
        <ecNumber evidence="1">3.1.3.5</ecNumber>
    </submittedName>
</protein>
<dbReference type="GO" id="GO:0008967">
    <property type="term" value="F:phosphoglycolate phosphatase activity"/>
    <property type="evidence" value="ECO:0007669"/>
    <property type="project" value="TreeGrafter"/>
</dbReference>
<organism evidence="1 2">
    <name type="scientific">Ruminococcus bromii</name>
    <dbReference type="NCBI Taxonomy" id="40518"/>
    <lineage>
        <taxon>Bacteria</taxon>
        <taxon>Bacillati</taxon>
        <taxon>Bacillota</taxon>
        <taxon>Clostridia</taxon>
        <taxon>Eubacteriales</taxon>
        <taxon>Oscillospiraceae</taxon>
        <taxon>Ruminococcus</taxon>
    </lineage>
</organism>
<dbReference type="SUPFAM" id="SSF56784">
    <property type="entry name" value="HAD-like"/>
    <property type="match status" value="1"/>
</dbReference>
<dbReference type="GO" id="GO:0006281">
    <property type="term" value="P:DNA repair"/>
    <property type="evidence" value="ECO:0007669"/>
    <property type="project" value="TreeGrafter"/>
</dbReference>
<comment type="caution">
    <text evidence="1">The sequence shown here is derived from an EMBL/GenBank/DDBJ whole genome shotgun (WGS) entry which is preliminary data.</text>
</comment>
<proteinExistence type="predicted"/>
<dbReference type="PANTHER" id="PTHR43434">
    <property type="entry name" value="PHOSPHOGLYCOLATE PHOSPHATASE"/>
    <property type="match status" value="1"/>
</dbReference>
<reference evidence="1" key="1">
    <citation type="journal article" date="2018" name="Environ. Microbiol.">
        <title>Sporulation capability and amylosome conservation among diverse human colonic and rumen isolates of the keystone starch-degrader Ruminococcus bromii.</title>
        <authorList>
            <person name="Mukhopadhya I."/>
            <person name="Morais S."/>
            <person name="Laverde-Gomez J."/>
            <person name="Sheridan P.O."/>
            <person name="Walker A.W."/>
            <person name="Kelly W."/>
            <person name="Klieve A.V."/>
            <person name="Ouwerkerk D."/>
            <person name="Duncan S.H."/>
            <person name="Louis P."/>
            <person name="Koropatkin N."/>
            <person name="Cockburn D."/>
            <person name="Kibler R."/>
            <person name="Cooper P.J."/>
            <person name="Sandoval C."/>
            <person name="Crost E."/>
            <person name="Juge N."/>
            <person name="Bayer E.A."/>
            <person name="Flint H.J."/>
        </authorList>
    </citation>
    <scope>NUCLEOTIDE SEQUENCE [LARGE SCALE GENOMIC DNA]</scope>
    <source>
        <strain evidence="1">ATCC 27255</strain>
    </source>
</reference>
<dbReference type="InterPro" id="IPR050155">
    <property type="entry name" value="HAD-like_hydrolase_sf"/>
</dbReference>
<name>A0A2N0UKC9_9FIRM</name>
<dbReference type="InterPro" id="IPR041492">
    <property type="entry name" value="HAD_2"/>
</dbReference>
<dbReference type="Pfam" id="PF13419">
    <property type="entry name" value="HAD_2"/>
    <property type="match status" value="1"/>
</dbReference>
<dbReference type="InterPro" id="IPR036412">
    <property type="entry name" value="HAD-like_sf"/>
</dbReference>
<gene>
    <name evidence="1" type="ORF">RBATCC27255_01551</name>
</gene>